<dbReference type="Proteomes" id="UP000263336">
    <property type="component" value="Unassembled WGS sequence"/>
</dbReference>
<evidence type="ECO:0000313" key="3">
    <source>
        <dbReference type="Proteomes" id="UP000263336"/>
    </source>
</evidence>
<keyword evidence="1" id="KW-1133">Transmembrane helix</keyword>
<comment type="caution">
    <text evidence="2">The sequence shown here is derived from an EMBL/GenBank/DDBJ whole genome shotgun (WGS) entry which is preliminary data.</text>
</comment>
<reference evidence="2 3" key="1">
    <citation type="journal article" date="2018" name="Nat. Biotechnol.">
        <title>A standardized bacterial taxonomy based on genome phylogeny substantially revises the tree of life.</title>
        <authorList>
            <person name="Parks D.H."/>
            <person name="Chuvochina M."/>
            <person name="Waite D.W."/>
            <person name="Rinke C."/>
            <person name="Skarshewski A."/>
            <person name="Chaumeil P.A."/>
            <person name="Hugenholtz P."/>
        </authorList>
    </citation>
    <scope>NUCLEOTIDE SEQUENCE [LARGE SCALE GENOMIC DNA]</scope>
    <source>
        <strain evidence="2">UBA11701</strain>
    </source>
</reference>
<organism evidence="2 3">
    <name type="scientific">candidate division WWE3 bacterium</name>
    <dbReference type="NCBI Taxonomy" id="2053526"/>
    <lineage>
        <taxon>Bacteria</taxon>
        <taxon>Katanobacteria</taxon>
    </lineage>
</organism>
<proteinExistence type="predicted"/>
<dbReference type="AlphaFoldDB" id="A0A3D0ZPV2"/>
<keyword evidence="1" id="KW-0812">Transmembrane</keyword>
<feature type="non-terminal residue" evidence="2">
    <location>
        <position position="109"/>
    </location>
</feature>
<sequence>MKLLKRPAVFIKKHVYIIVFSIIYLALSFLLYKDFGVTYDEKVEYDAGKYLSSYLSAPTTLENTEKLVNDRSDNIKYYHQLPLFSTYSRVYPALLNILNPSFYFEWFHL</sequence>
<protein>
    <submittedName>
        <fullName evidence="2">Uncharacterized protein</fullName>
    </submittedName>
</protein>
<evidence type="ECO:0000313" key="2">
    <source>
        <dbReference type="EMBL" id="HCC42219.1"/>
    </source>
</evidence>
<accession>A0A3D0ZPV2</accession>
<evidence type="ECO:0000256" key="1">
    <source>
        <dbReference type="SAM" id="Phobius"/>
    </source>
</evidence>
<dbReference type="EMBL" id="DOZN01000012">
    <property type="protein sequence ID" value="HCC42219.1"/>
    <property type="molecule type" value="Genomic_DNA"/>
</dbReference>
<name>A0A3D0ZPV2_UNCKA</name>
<gene>
    <name evidence="2" type="ORF">DEP93_01990</name>
</gene>
<keyword evidence="1" id="KW-0472">Membrane</keyword>
<feature type="transmembrane region" description="Helical" evidence="1">
    <location>
        <begin position="15"/>
        <end position="32"/>
    </location>
</feature>